<keyword evidence="9 11" id="KW-0472">Membrane</keyword>
<keyword evidence="7 11" id="KW-1133">Transmembrane helix</keyword>
<evidence type="ECO:0000256" key="10">
    <source>
        <dbReference type="SAM" id="MobiDB-lite"/>
    </source>
</evidence>
<evidence type="ECO:0008006" key="13">
    <source>
        <dbReference type="Google" id="ProtNLM"/>
    </source>
</evidence>
<dbReference type="GO" id="GO:0065002">
    <property type="term" value="P:intracellular protein transmembrane transport"/>
    <property type="evidence" value="ECO:0007669"/>
    <property type="project" value="TreeGrafter"/>
</dbReference>
<accession>A0A382WMG4</accession>
<evidence type="ECO:0000256" key="1">
    <source>
        <dbReference type="ARBA" id="ARBA00004651"/>
    </source>
</evidence>
<keyword evidence="4" id="KW-1003">Cell membrane</keyword>
<protein>
    <recommendedName>
        <fullName evidence="13">Protein-export membrane protein SecG</fullName>
    </recommendedName>
</protein>
<evidence type="ECO:0000313" key="12">
    <source>
        <dbReference type="EMBL" id="SVD59505.1"/>
    </source>
</evidence>
<dbReference type="PANTHER" id="PTHR34182:SF1">
    <property type="entry name" value="PROTEIN-EXPORT MEMBRANE PROTEIN SECG"/>
    <property type="match status" value="1"/>
</dbReference>
<dbReference type="GO" id="GO:0043952">
    <property type="term" value="P:protein transport by the Sec complex"/>
    <property type="evidence" value="ECO:0007669"/>
    <property type="project" value="TreeGrafter"/>
</dbReference>
<keyword evidence="6" id="KW-0653">Protein transport</keyword>
<reference evidence="12" key="1">
    <citation type="submission" date="2018-05" db="EMBL/GenBank/DDBJ databases">
        <authorList>
            <person name="Lanie J.A."/>
            <person name="Ng W.-L."/>
            <person name="Kazmierczak K.M."/>
            <person name="Andrzejewski T.M."/>
            <person name="Davidsen T.M."/>
            <person name="Wayne K.J."/>
            <person name="Tettelin H."/>
            <person name="Glass J.I."/>
            <person name="Rusch D."/>
            <person name="Podicherti R."/>
            <person name="Tsui H.-C.T."/>
            <person name="Winkler M.E."/>
        </authorList>
    </citation>
    <scope>NUCLEOTIDE SEQUENCE</scope>
</reference>
<evidence type="ECO:0000256" key="7">
    <source>
        <dbReference type="ARBA" id="ARBA00022989"/>
    </source>
</evidence>
<evidence type="ECO:0000256" key="9">
    <source>
        <dbReference type="ARBA" id="ARBA00023136"/>
    </source>
</evidence>
<feature type="transmembrane region" description="Helical" evidence="11">
    <location>
        <begin position="52"/>
        <end position="74"/>
    </location>
</feature>
<evidence type="ECO:0000256" key="8">
    <source>
        <dbReference type="ARBA" id="ARBA00023010"/>
    </source>
</evidence>
<sequence>MLYGIAIFIFVLVCIMLMGIILLQSSKTGGMGAAMGGQALNTAFGGHGADKLLVNITSGLAVAFMSLAIIIGMMDNPSSRIDFSNDPTLSRNKGKTSAASIPVLNLNPNEENAAPELENTPSGNKVDE</sequence>
<feature type="transmembrane region" description="Helical" evidence="11">
    <location>
        <begin position="6"/>
        <end position="23"/>
    </location>
</feature>
<evidence type="ECO:0000256" key="4">
    <source>
        <dbReference type="ARBA" id="ARBA00022475"/>
    </source>
</evidence>
<dbReference type="PRINTS" id="PR01651">
    <property type="entry name" value="SECGEXPORT"/>
</dbReference>
<proteinExistence type="inferred from homology"/>
<gene>
    <name evidence="12" type="ORF">METZ01_LOCUS412359</name>
</gene>
<evidence type="ECO:0000256" key="3">
    <source>
        <dbReference type="ARBA" id="ARBA00022448"/>
    </source>
</evidence>
<dbReference type="GO" id="GO:0009306">
    <property type="term" value="P:protein secretion"/>
    <property type="evidence" value="ECO:0007669"/>
    <property type="project" value="InterPro"/>
</dbReference>
<dbReference type="AlphaFoldDB" id="A0A382WMG4"/>
<evidence type="ECO:0000256" key="11">
    <source>
        <dbReference type="SAM" id="Phobius"/>
    </source>
</evidence>
<evidence type="ECO:0000256" key="2">
    <source>
        <dbReference type="ARBA" id="ARBA00008445"/>
    </source>
</evidence>
<dbReference type="PANTHER" id="PTHR34182">
    <property type="entry name" value="PROTEIN-EXPORT MEMBRANE PROTEIN SECG"/>
    <property type="match status" value="1"/>
</dbReference>
<feature type="region of interest" description="Disordered" evidence="10">
    <location>
        <begin position="78"/>
        <end position="128"/>
    </location>
</feature>
<dbReference type="EMBL" id="UINC01160705">
    <property type="protein sequence ID" value="SVD59505.1"/>
    <property type="molecule type" value="Genomic_DNA"/>
</dbReference>
<dbReference type="NCBIfam" id="TIGR00810">
    <property type="entry name" value="secG"/>
    <property type="match status" value="1"/>
</dbReference>
<keyword evidence="3" id="KW-0813">Transport</keyword>
<feature type="compositionally biased region" description="Polar residues" evidence="10">
    <location>
        <begin position="78"/>
        <end position="99"/>
    </location>
</feature>
<dbReference type="GO" id="GO:0005886">
    <property type="term" value="C:plasma membrane"/>
    <property type="evidence" value="ECO:0007669"/>
    <property type="project" value="UniProtKB-SubCell"/>
</dbReference>
<keyword evidence="8" id="KW-0811">Translocation</keyword>
<feature type="compositionally biased region" description="Low complexity" evidence="10">
    <location>
        <begin position="104"/>
        <end position="119"/>
    </location>
</feature>
<comment type="similarity">
    <text evidence="2">Belongs to the SecG family.</text>
</comment>
<name>A0A382WMG4_9ZZZZ</name>
<evidence type="ECO:0000256" key="6">
    <source>
        <dbReference type="ARBA" id="ARBA00022927"/>
    </source>
</evidence>
<evidence type="ECO:0000256" key="5">
    <source>
        <dbReference type="ARBA" id="ARBA00022692"/>
    </source>
</evidence>
<dbReference type="InterPro" id="IPR004692">
    <property type="entry name" value="SecG"/>
</dbReference>
<keyword evidence="5 11" id="KW-0812">Transmembrane</keyword>
<dbReference type="Pfam" id="PF03840">
    <property type="entry name" value="SecG"/>
    <property type="match status" value="1"/>
</dbReference>
<comment type="subcellular location">
    <subcellularLocation>
        <location evidence="1">Cell membrane</location>
        <topology evidence="1">Multi-pass membrane protein</topology>
    </subcellularLocation>
</comment>
<dbReference type="GO" id="GO:0015450">
    <property type="term" value="F:protein-transporting ATPase activity"/>
    <property type="evidence" value="ECO:0007669"/>
    <property type="project" value="InterPro"/>
</dbReference>
<organism evidence="12">
    <name type="scientific">marine metagenome</name>
    <dbReference type="NCBI Taxonomy" id="408172"/>
    <lineage>
        <taxon>unclassified sequences</taxon>
        <taxon>metagenomes</taxon>
        <taxon>ecological metagenomes</taxon>
    </lineage>
</organism>